<feature type="domain" description="Peptidase M16 N-terminal" evidence="1">
    <location>
        <begin position="21"/>
        <end position="141"/>
    </location>
</feature>
<dbReference type="GO" id="GO:0046872">
    <property type="term" value="F:metal ion binding"/>
    <property type="evidence" value="ECO:0007669"/>
    <property type="project" value="InterPro"/>
</dbReference>
<accession>A0A4Z1SNX3</accession>
<name>A0A4Z1SNX3_GIAMU</name>
<dbReference type="VEuPathDB" id="GiardiaDB:GMRT_10827"/>
<dbReference type="SUPFAM" id="SSF63411">
    <property type="entry name" value="LuxS/MPP-like metallohydrolase"/>
    <property type="match status" value="1"/>
</dbReference>
<organism evidence="2 3">
    <name type="scientific">Giardia muris</name>
    <dbReference type="NCBI Taxonomy" id="5742"/>
    <lineage>
        <taxon>Eukaryota</taxon>
        <taxon>Metamonada</taxon>
        <taxon>Diplomonadida</taxon>
        <taxon>Hexamitidae</taxon>
        <taxon>Giardiinae</taxon>
        <taxon>Giardia</taxon>
    </lineage>
</organism>
<proteinExistence type="predicted"/>
<protein>
    <submittedName>
        <fullName evidence="2">Processing peptidase</fullName>
    </submittedName>
</protein>
<dbReference type="AlphaFoldDB" id="A0A4Z1SNX3"/>
<sequence>MTVIDAFPGSRAGLARTYIGGPLGETRLQGGFTHLLEHLAFGQGASRTSLFNTAAQHEVNLNGYTSNSFVAFTAEGPSLDRCKAVLDRLSLHPDHSSLAIRQECDEIAVEHRAVTNTRYETIKEKALAVAFGMQPIGGSIISMTGLHERATPEALNKFKSALFSPDNELIFLTEPLCMPGDAPFLLAKHASPFYKYQHIDMTKFNGEVYTTPGLTSETLIAFPVASGVQTDAALILCRLLSKVVQPGVDLSVLPLPGASIFLCAGPTEHPMFEDVQSGLRRYQRVSPHTVRRTALEVRHELVSPGPGRQLALITAQMADHEILRLNTISPQSVETMIEGLGDEVRALARVFLKRYFILKTTGTGEGNGRATTL</sequence>
<keyword evidence="3" id="KW-1185">Reference proteome</keyword>
<dbReference type="InterPro" id="IPR011249">
    <property type="entry name" value="Metalloenz_LuxS/M16"/>
</dbReference>
<dbReference type="Gene3D" id="3.30.830.10">
    <property type="entry name" value="Metalloenzyme, LuxS/M16 peptidase-like"/>
    <property type="match status" value="1"/>
</dbReference>
<dbReference type="Pfam" id="PF00675">
    <property type="entry name" value="Peptidase_M16"/>
    <property type="match status" value="1"/>
</dbReference>
<gene>
    <name evidence="2" type="ORF">GMRT_10827</name>
</gene>
<dbReference type="EMBL" id="VDLU01000003">
    <property type="protein sequence ID" value="TNJ27524.1"/>
    <property type="molecule type" value="Genomic_DNA"/>
</dbReference>
<reference evidence="2 3" key="1">
    <citation type="submission" date="2019-05" db="EMBL/GenBank/DDBJ databases">
        <title>The compact genome of Giardia muris reveals important steps in the evolution of intestinal protozoan parasites.</title>
        <authorList>
            <person name="Xu F."/>
            <person name="Jimenez-Gonzalez A."/>
            <person name="Einarsson E."/>
            <person name="Astvaldsson A."/>
            <person name="Peirasmaki D."/>
            <person name="Eckmann L."/>
            <person name="Andersson J.O."/>
            <person name="Svard S.G."/>
            <person name="Jerlstrom-Hultqvist J."/>
        </authorList>
    </citation>
    <scope>NUCLEOTIDE SEQUENCE [LARGE SCALE GENOMIC DNA]</scope>
    <source>
        <strain evidence="2 3">Roberts-Thomson</strain>
    </source>
</reference>
<dbReference type="InterPro" id="IPR011765">
    <property type="entry name" value="Pept_M16_N"/>
</dbReference>
<dbReference type="Proteomes" id="UP000315496">
    <property type="component" value="Chromosome 3"/>
</dbReference>
<comment type="caution">
    <text evidence="2">The sequence shown here is derived from an EMBL/GenBank/DDBJ whole genome shotgun (WGS) entry which is preliminary data.</text>
</comment>
<evidence type="ECO:0000313" key="2">
    <source>
        <dbReference type="EMBL" id="TNJ27524.1"/>
    </source>
</evidence>
<evidence type="ECO:0000313" key="3">
    <source>
        <dbReference type="Proteomes" id="UP000315496"/>
    </source>
</evidence>
<dbReference type="OrthoDB" id="10251424at2759"/>
<evidence type="ECO:0000259" key="1">
    <source>
        <dbReference type="Pfam" id="PF00675"/>
    </source>
</evidence>